<gene>
    <name evidence="1" type="ORF">VMF7928_04409</name>
</gene>
<comment type="caution">
    <text evidence="1">The sequence shown here is derived from an EMBL/GenBank/DDBJ whole genome shotgun (WGS) entry which is preliminary data.</text>
</comment>
<name>A0ABM9AA61_9VIBR</name>
<sequence>MIDQRFDWMKEEDERASRSLMEGQLPNPKAPRLVKTNKAVQAPKRTTRGVFVRDSIWADFEDVIHYQKKIKGLGKPELVEEALLYAINKYKK</sequence>
<organism evidence="1 2">
    <name type="scientific">Vibrio marisflavi CECT 7928</name>
    <dbReference type="NCBI Taxonomy" id="634439"/>
    <lineage>
        <taxon>Bacteria</taxon>
        <taxon>Pseudomonadati</taxon>
        <taxon>Pseudomonadota</taxon>
        <taxon>Gammaproteobacteria</taxon>
        <taxon>Vibrionales</taxon>
        <taxon>Vibrionaceae</taxon>
        <taxon>Vibrio</taxon>
    </lineage>
</organism>
<evidence type="ECO:0000313" key="1">
    <source>
        <dbReference type="EMBL" id="CAH0543118.1"/>
    </source>
</evidence>
<reference evidence="1" key="1">
    <citation type="submission" date="2021-11" db="EMBL/GenBank/DDBJ databases">
        <authorList>
            <person name="Rodrigo-Torres L."/>
            <person name="Arahal R. D."/>
            <person name="Lucena T."/>
        </authorList>
    </citation>
    <scope>NUCLEOTIDE SEQUENCE</scope>
    <source>
        <strain evidence="1">CECT 7928</strain>
    </source>
</reference>
<evidence type="ECO:0008006" key="3">
    <source>
        <dbReference type="Google" id="ProtNLM"/>
    </source>
</evidence>
<accession>A0ABM9AA61</accession>
<dbReference type="RefSeq" id="WP_237363984.1">
    <property type="nucleotide sequence ID" value="NZ_CAKLDM010000004.1"/>
</dbReference>
<proteinExistence type="predicted"/>
<dbReference type="Proteomes" id="UP000838748">
    <property type="component" value="Unassembled WGS sequence"/>
</dbReference>
<evidence type="ECO:0000313" key="2">
    <source>
        <dbReference type="Proteomes" id="UP000838748"/>
    </source>
</evidence>
<protein>
    <recommendedName>
        <fullName evidence="3">Stability/partitioning determinant</fullName>
    </recommendedName>
</protein>
<dbReference type="EMBL" id="CAKLDM010000004">
    <property type="protein sequence ID" value="CAH0543118.1"/>
    <property type="molecule type" value="Genomic_DNA"/>
</dbReference>
<keyword evidence="2" id="KW-1185">Reference proteome</keyword>